<dbReference type="OrthoDB" id="60843at2759"/>
<name>A0A9P5MTX1_9AGAM</name>
<keyword evidence="1" id="KW-0479">Metal-binding</keyword>
<dbReference type="Proteomes" id="UP000759537">
    <property type="component" value="Unassembled WGS sequence"/>
</dbReference>
<dbReference type="EC" id="3.1.3.16" evidence="1"/>
<proteinExistence type="inferred from homology"/>
<dbReference type="PANTHER" id="PTHR12320">
    <property type="entry name" value="PROTEIN PHOSPHATASE 2C"/>
    <property type="match status" value="1"/>
</dbReference>
<keyword evidence="1" id="KW-0464">Manganese</keyword>
<dbReference type="PROSITE" id="PS51746">
    <property type="entry name" value="PPM_2"/>
    <property type="match status" value="1"/>
</dbReference>
<reference evidence="3" key="1">
    <citation type="submission" date="2019-10" db="EMBL/GenBank/DDBJ databases">
        <authorList>
            <consortium name="DOE Joint Genome Institute"/>
            <person name="Kuo A."/>
            <person name="Miyauchi S."/>
            <person name="Kiss E."/>
            <person name="Drula E."/>
            <person name="Kohler A."/>
            <person name="Sanchez-Garcia M."/>
            <person name="Andreopoulos B."/>
            <person name="Barry K.W."/>
            <person name="Bonito G."/>
            <person name="Buee M."/>
            <person name="Carver A."/>
            <person name="Chen C."/>
            <person name="Cichocki N."/>
            <person name="Clum A."/>
            <person name="Culley D."/>
            <person name="Crous P.W."/>
            <person name="Fauchery L."/>
            <person name="Girlanda M."/>
            <person name="Hayes R."/>
            <person name="Keri Z."/>
            <person name="LaButti K."/>
            <person name="Lipzen A."/>
            <person name="Lombard V."/>
            <person name="Magnuson J."/>
            <person name="Maillard F."/>
            <person name="Morin E."/>
            <person name="Murat C."/>
            <person name="Nolan M."/>
            <person name="Ohm R."/>
            <person name="Pangilinan J."/>
            <person name="Pereira M."/>
            <person name="Perotto S."/>
            <person name="Peter M."/>
            <person name="Riley R."/>
            <person name="Sitrit Y."/>
            <person name="Stielow B."/>
            <person name="Szollosi G."/>
            <person name="Zifcakova L."/>
            <person name="Stursova M."/>
            <person name="Spatafora J.W."/>
            <person name="Tedersoo L."/>
            <person name="Vaario L.-M."/>
            <person name="Yamada A."/>
            <person name="Yan M."/>
            <person name="Wang P."/>
            <person name="Xu J."/>
            <person name="Bruns T."/>
            <person name="Baldrian P."/>
            <person name="Vilgalys R."/>
            <person name="Henrissat B."/>
            <person name="Grigoriev I.V."/>
            <person name="Hibbett D."/>
            <person name="Nagy L.G."/>
            <person name="Martin F.M."/>
        </authorList>
    </citation>
    <scope>NUCLEOTIDE SEQUENCE</scope>
    <source>
        <strain evidence="3">Prilba</strain>
    </source>
</reference>
<evidence type="ECO:0000313" key="3">
    <source>
        <dbReference type="EMBL" id="KAF8478688.1"/>
    </source>
</evidence>
<dbReference type="GO" id="GO:0004722">
    <property type="term" value="F:protein serine/threonine phosphatase activity"/>
    <property type="evidence" value="ECO:0007669"/>
    <property type="project" value="UniProtKB-EC"/>
</dbReference>
<dbReference type="PANTHER" id="PTHR12320:SF1">
    <property type="entry name" value="PROTEIN PHOSPHATASE PTC7 HOMOLOG"/>
    <property type="match status" value="1"/>
</dbReference>
<dbReference type="SUPFAM" id="SSF81606">
    <property type="entry name" value="PP2C-like"/>
    <property type="match status" value="1"/>
</dbReference>
<comment type="caution">
    <text evidence="3">The sequence shown here is derived from an EMBL/GenBank/DDBJ whole genome shotgun (WGS) entry which is preliminary data.</text>
</comment>
<dbReference type="Gene3D" id="3.60.40.10">
    <property type="entry name" value="PPM-type phosphatase domain"/>
    <property type="match status" value="1"/>
</dbReference>
<dbReference type="SMART" id="SM00331">
    <property type="entry name" value="PP2C_SIG"/>
    <property type="match status" value="1"/>
</dbReference>
<dbReference type="Pfam" id="PF13672">
    <property type="entry name" value="PP2C_2"/>
    <property type="match status" value="1"/>
</dbReference>
<reference evidence="3" key="2">
    <citation type="journal article" date="2020" name="Nat. Commun.">
        <title>Large-scale genome sequencing of mycorrhizal fungi provides insights into the early evolution of symbiotic traits.</title>
        <authorList>
            <person name="Miyauchi S."/>
            <person name="Kiss E."/>
            <person name="Kuo A."/>
            <person name="Drula E."/>
            <person name="Kohler A."/>
            <person name="Sanchez-Garcia M."/>
            <person name="Morin E."/>
            <person name="Andreopoulos B."/>
            <person name="Barry K.W."/>
            <person name="Bonito G."/>
            <person name="Buee M."/>
            <person name="Carver A."/>
            <person name="Chen C."/>
            <person name="Cichocki N."/>
            <person name="Clum A."/>
            <person name="Culley D."/>
            <person name="Crous P.W."/>
            <person name="Fauchery L."/>
            <person name="Girlanda M."/>
            <person name="Hayes R.D."/>
            <person name="Keri Z."/>
            <person name="LaButti K."/>
            <person name="Lipzen A."/>
            <person name="Lombard V."/>
            <person name="Magnuson J."/>
            <person name="Maillard F."/>
            <person name="Murat C."/>
            <person name="Nolan M."/>
            <person name="Ohm R.A."/>
            <person name="Pangilinan J."/>
            <person name="Pereira M.F."/>
            <person name="Perotto S."/>
            <person name="Peter M."/>
            <person name="Pfister S."/>
            <person name="Riley R."/>
            <person name="Sitrit Y."/>
            <person name="Stielow J.B."/>
            <person name="Szollosi G."/>
            <person name="Zifcakova L."/>
            <person name="Stursova M."/>
            <person name="Spatafora J.W."/>
            <person name="Tedersoo L."/>
            <person name="Vaario L.M."/>
            <person name="Yamada A."/>
            <person name="Yan M."/>
            <person name="Wang P."/>
            <person name="Xu J."/>
            <person name="Bruns T."/>
            <person name="Baldrian P."/>
            <person name="Vilgalys R."/>
            <person name="Dunand C."/>
            <person name="Henrissat B."/>
            <person name="Grigoriev I.V."/>
            <person name="Hibbett D."/>
            <person name="Nagy L.G."/>
            <person name="Martin F.M."/>
        </authorList>
    </citation>
    <scope>NUCLEOTIDE SEQUENCE</scope>
    <source>
        <strain evidence="3">Prilba</strain>
    </source>
</reference>
<sequence length="356" mass="39516">MMTLRSHVCRKVPPLSLPFLSRVLAASRHMSTVQRPYQFHICANWLSAPEGHGIKKKNAPFHPDSAIGAWRDEVLIRPRRGFSKTPGEDFFYVQEVRNQSGISFGVADGVGGWATSGVDPSLFSQALMYHSRRYAKDGWPGEPEVDATQDYEDREAVEGWELSPRDCLKLAYQATLRERAVVAGSSTACLINLNASSGLLRAANLGDSGFMIIRSSAVFHRQRAQSHFFNCPRQLAKIPSIGELSDEIMDLPDDADIYETNLRDGDLIIAYTDGLSDNVFNSEISSICSLVFRSGGSEDAQVQLISDRIIEYARACMYNEKRTSPFEKAAAMHDQLFTGGKLDDITLVVALVREVM</sequence>
<protein>
    <recommendedName>
        <fullName evidence="1">Protein phosphatase</fullName>
        <ecNumber evidence="1">3.1.3.16</ecNumber>
    </recommendedName>
</protein>
<accession>A0A9P5MTX1</accession>
<keyword evidence="1" id="KW-0904">Protein phosphatase</keyword>
<evidence type="ECO:0000259" key="2">
    <source>
        <dbReference type="PROSITE" id="PS51746"/>
    </source>
</evidence>
<keyword evidence="4" id="KW-1185">Reference proteome</keyword>
<keyword evidence="1" id="KW-0378">Hydrolase</keyword>
<comment type="catalytic activity">
    <reaction evidence="1">
        <text>O-phospho-L-threonyl-[protein] + H2O = L-threonyl-[protein] + phosphate</text>
        <dbReference type="Rhea" id="RHEA:47004"/>
        <dbReference type="Rhea" id="RHEA-COMP:11060"/>
        <dbReference type="Rhea" id="RHEA-COMP:11605"/>
        <dbReference type="ChEBI" id="CHEBI:15377"/>
        <dbReference type="ChEBI" id="CHEBI:30013"/>
        <dbReference type="ChEBI" id="CHEBI:43474"/>
        <dbReference type="ChEBI" id="CHEBI:61977"/>
        <dbReference type="EC" id="3.1.3.16"/>
    </reaction>
</comment>
<evidence type="ECO:0000256" key="1">
    <source>
        <dbReference type="RuleBase" id="RU366020"/>
    </source>
</evidence>
<feature type="domain" description="PPM-type phosphatase" evidence="2">
    <location>
        <begin position="73"/>
        <end position="352"/>
    </location>
</feature>
<keyword evidence="1" id="KW-0460">Magnesium</keyword>
<organism evidence="3 4">
    <name type="scientific">Russula ochroleuca</name>
    <dbReference type="NCBI Taxonomy" id="152965"/>
    <lineage>
        <taxon>Eukaryota</taxon>
        <taxon>Fungi</taxon>
        <taxon>Dikarya</taxon>
        <taxon>Basidiomycota</taxon>
        <taxon>Agaricomycotina</taxon>
        <taxon>Agaricomycetes</taxon>
        <taxon>Russulales</taxon>
        <taxon>Russulaceae</taxon>
        <taxon>Russula</taxon>
    </lineage>
</organism>
<dbReference type="EMBL" id="WHVB01000011">
    <property type="protein sequence ID" value="KAF8478688.1"/>
    <property type="molecule type" value="Genomic_DNA"/>
</dbReference>
<evidence type="ECO:0000313" key="4">
    <source>
        <dbReference type="Proteomes" id="UP000759537"/>
    </source>
</evidence>
<comment type="catalytic activity">
    <reaction evidence="1">
        <text>O-phospho-L-seryl-[protein] + H2O = L-seryl-[protein] + phosphate</text>
        <dbReference type="Rhea" id="RHEA:20629"/>
        <dbReference type="Rhea" id="RHEA-COMP:9863"/>
        <dbReference type="Rhea" id="RHEA-COMP:11604"/>
        <dbReference type="ChEBI" id="CHEBI:15377"/>
        <dbReference type="ChEBI" id="CHEBI:29999"/>
        <dbReference type="ChEBI" id="CHEBI:43474"/>
        <dbReference type="ChEBI" id="CHEBI:83421"/>
        <dbReference type="EC" id="3.1.3.16"/>
    </reaction>
</comment>
<comment type="cofactor">
    <cofactor evidence="1">
        <name>Mn(2+)</name>
        <dbReference type="ChEBI" id="CHEBI:29035"/>
    </cofactor>
</comment>
<dbReference type="AlphaFoldDB" id="A0A9P5MTX1"/>
<gene>
    <name evidence="3" type="ORF">DFH94DRAFT_652900</name>
</gene>
<comment type="cofactor">
    <cofactor evidence="1">
        <name>Mg(2+)</name>
        <dbReference type="ChEBI" id="CHEBI:18420"/>
    </cofactor>
</comment>
<dbReference type="InterPro" id="IPR001932">
    <property type="entry name" value="PPM-type_phosphatase-like_dom"/>
</dbReference>
<dbReference type="SMART" id="SM00332">
    <property type="entry name" value="PP2Cc"/>
    <property type="match status" value="1"/>
</dbReference>
<comment type="similarity">
    <text evidence="1">Belongs to the PP2C family.</text>
</comment>
<dbReference type="InterPro" id="IPR036457">
    <property type="entry name" value="PPM-type-like_dom_sf"/>
</dbReference>
<dbReference type="InterPro" id="IPR039123">
    <property type="entry name" value="PPTC7"/>
</dbReference>
<dbReference type="GO" id="GO:0046872">
    <property type="term" value="F:metal ion binding"/>
    <property type="evidence" value="ECO:0007669"/>
    <property type="project" value="UniProtKB-UniRule"/>
</dbReference>